<dbReference type="InterPro" id="IPR044861">
    <property type="entry name" value="IPNS-like_FE2OG_OXY"/>
</dbReference>
<feature type="transmembrane region" description="Helical" evidence="8">
    <location>
        <begin position="448"/>
        <end position="467"/>
    </location>
</feature>
<dbReference type="InterPro" id="IPR011701">
    <property type="entry name" value="MFS"/>
</dbReference>
<keyword evidence="5 8" id="KW-0472">Membrane</keyword>
<feature type="compositionally biased region" description="Polar residues" evidence="7">
    <location>
        <begin position="87"/>
        <end position="106"/>
    </location>
</feature>
<reference evidence="10" key="2">
    <citation type="submission" date="2020-08" db="EMBL/GenBank/DDBJ databases">
        <title>Draft Genome Sequence of Cumin Blight Pathogen Alternaria burnsii.</title>
        <authorList>
            <person name="Feng Z."/>
        </authorList>
    </citation>
    <scope>NUCLEOTIDE SEQUENCE</scope>
    <source>
        <strain evidence="10">CBS107.38</strain>
    </source>
</reference>
<evidence type="ECO:0000313" key="10">
    <source>
        <dbReference type="EMBL" id="KAF7682407.1"/>
    </source>
</evidence>
<dbReference type="GO" id="GO:0022857">
    <property type="term" value="F:transmembrane transporter activity"/>
    <property type="evidence" value="ECO:0007669"/>
    <property type="project" value="InterPro"/>
</dbReference>
<dbReference type="SUPFAM" id="SSF103473">
    <property type="entry name" value="MFS general substrate transporter"/>
    <property type="match status" value="1"/>
</dbReference>
<sequence length="756" mass="83810">MDSADLERSYSREQQGLGPEHEAITSPVALVRSFTSKSQKSSRSWQSSRNHTGVESSRAARLRELGKDVDDSSHAEKEDAIEKVASRTPSTLSSPGRSNASSVMSSVHDSHASGRCVIRFEDGDPENPNNWGRWKKIYALFVAIMSGNTMTSSLAAGAAVPISLHFNEYDEYKLILPTSMYLVGYACGPMLWGPLSESYGRKGTMVISFGIFTIFSVASALAPNFAALVIFRLLVGVGGSCAISVVGGICADIYHNPKYRGRSMAIFMAATTFGPILGPLVSGYIAAVSWSWAFWVGAIFAGATWPLFYFFDETYGPTILKRRAHRLRIETGDERIAAPLELEKTDLNHIVTVILTRPLRMICFEPLVLFTCLYLSYAYAIFYIFLQSYPIIFQGIYHFNAGETGIAFLPIGVGAVISAGIYLSWDWYLARSQRLNRPWSQDEEMRRLPLACIAGPFFVISAFWLGWTSREGIHWIVPILAGILFGMGYLCLFMALLNYLVDAYEIFAASAMAAASLSRSSFGAVLPFAAKPMYGAMGVAWATSLLGFFSLALCIVPFVFIKWGGVMRDRSKFCQYLRQKKMEEEKDKESERAKEKERARLRANEVSAETNEIQAKEDVRSDENVHIGRVEHMRHKAFVSKVVGLGSHTDLRCFILLWQDLTGGLQVLTRRGQWIGATQIPGTIVVNIGYFLQRVGNGPSVSTVHRVFSRAQEDRISMPFIFGLDVNEKVGVLDGCIAEREVAKYEPMSCGETGSN</sequence>
<comment type="similarity">
    <text evidence="2">Belongs to the major facilitator superfamily.</text>
</comment>
<evidence type="ECO:0000256" key="2">
    <source>
        <dbReference type="ARBA" id="ARBA00008335"/>
    </source>
</evidence>
<feature type="transmembrane region" description="Helical" evidence="8">
    <location>
        <begin position="266"/>
        <end position="286"/>
    </location>
</feature>
<evidence type="ECO:0000256" key="7">
    <source>
        <dbReference type="SAM" id="MobiDB-lite"/>
    </source>
</evidence>
<evidence type="ECO:0000259" key="9">
    <source>
        <dbReference type="PROSITE" id="PS50850"/>
    </source>
</evidence>
<proteinExistence type="inferred from homology"/>
<name>A0A8H7BCT9_9PLEO</name>
<dbReference type="GO" id="GO:0005886">
    <property type="term" value="C:plasma membrane"/>
    <property type="evidence" value="ECO:0007669"/>
    <property type="project" value="TreeGrafter"/>
</dbReference>
<dbReference type="AlphaFoldDB" id="A0A8H7BCT9"/>
<evidence type="ECO:0000256" key="8">
    <source>
        <dbReference type="SAM" id="Phobius"/>
    </source>
</evidence>
<dbReference type="Proteomes" id="UP000596902">
    <property type="component" value="Unassembled WGS sequence"/>
</dbReference>
<feature type="transmembrane region" description="Helical" evidence="8">
    <location>
        <begin position="473"/>
        <end position="499"/>
    </location>
</feature>
<dbReference type="CDD" id="cd17323">
    <property type="entry name" value="MFS_Tpo1_MDR_like"/>
    <property type="match status" value="1"/>
</dbReference>
<reference evidence="10" key="1">
    <citation type="submission" date="2020-01" db="EMBL/GenBank/DDBJ databases">
        <authorList>
            <person name="Feng Z.H.Z."/>
        </authorList>
    </citation>
    <scope>NUCLEOTIDE SEQUENCE</scope>
    <source>
        <strain evidence="10">CBS107.38</strain>
    </source>
</reference>
<dbReference type="GeneID" id="62199608"/>
<protein>
    <submittedName>
        <fullName evidence="10">Mfs general substrate transporter</fullName>
    </submittedName>
</protein>
<dbReference type="PANTHER" id="PTHR23502">
    <property type="entry name" value="MAJOR FACILITATOR SUPERFAMILY"/>
    <property type="match status" value="1"/>
</dbReference>
<feature type="transmembrane region" description="Helical" evidence="8">
    <location>
        <begin position="137"/>
        <end position="162"/>
    </location>
</feature>
<dbReference type="FunFam" id="1.20.1250.20:FF:000082">
    <property type="entry name" value="MFS multidrug transporter, putative"/>
    <property type="match status" value="1"/>
</dbReference>
<comment type="caution">
    <text evidence="10">The sequence shown here is derived from an EMBL/GenBank/DDBJ whole genome shotgun (WGS) entry which is preliminary data.</text>
</comment>
<evidence type="ECO:0000256" key="6">
    <source>
        <dbReference type="SAM" id="Coils"/>
    </source>
</evidence>
<evidence type="ECO:0000313" key="11">
    <source>
        <dbReference type="Proteomes" id="UP000596902"/>
    </source>
</evidence>
<organism evidence="10 11">
    <name type="scientific">Alternaria burnsii</name>
    <dbReference type="NCBI Taxonomy" id="1187904"/>
    <lineage>
        <taxon>Eukaryota</taxon>
        <taxon>Fungi</taxon>
        <taxon>Dikarya</taxon>
        <taxon>Ascomycota</taxon>
        <taxon>Pezizomycotina</taxon>
        <taxon>Dothideomycetes</taxon>
        <taxon>Pleosporomycetidae</taxon>
        <taxon>Pleosporales</taxon>
        <taxon>Pleosporineae</taxon>
        <taxon>Pleosporaceae</taxon>
        <taxon>Alternaria</taxon>
        <taxon>Alternaria sect. Alternaria</taxon>
    </lineage>
</organism>
<dbReference type="PROSITE" id="PS50850">
    <property type="entry name" value="MFS"/>
    <property type="match status" value="1"/>
</dbReference>
<dbReference type="Pfam" id="PF07690">
    <property type="entry name" value="MFS_1"/>
    <property type="match status" value="1"/>
</dbReference>
<feature type="transmembrane region" description="Helical" evidence="8">
    <location>
        <begin position="174"/>
        <end position="192"/>
    </location>
</feature>
<keyword evidence="11" id="KW-1185">Reference proteome</keyword>
<evidence type="ECO:0000256" key="4">
    <source>
        <dbReference type="ARBA" id="ARBA00022989"/>
    </source>
</evidence>
<feature type="coiled-coil region" evidence="6">
    <location>
        <begin position="578"/>
        <end position="616"/>
    </location>
</feature>
<evidence type="ECO:0000256" key="5">
    <source>
        <dbReference type="ARBA" id="ARBA00023136"/>
    </source>
</evidence>
<feature type="transmembrane region" description="Helical" evidence="8">
    <location>
        <begin position="292"/>
        <end position="311"/>
    </location>
</feature>
<dbReference type="PANTHER" id="PTHR23502:SF74">
    <property type="entry name" value="MAJOR FACILITATOR SUPERFAMILY (MFS) PROFILE DOMAIN-CONTAINING PROTEIN"/>
    <property type="match status" value="1"/>
</dbReference>
<dbReference type="InterPro" id="IPR036259">
    <property type="entry name" value="MFS_trans_sf"/>
</dbReference>
<feature type="region of interest" description="Disordered" evidence="7">
    <location>
        <begin position="1"/>
        <end position="106"/>
    </location>
</feature>
<accession>A0A8H7BCT9</accession>
<dbReference type="InterPro" id="IPR020846">
    <property type="entry name" value="MFS_dom"/>
</dbReference>
<feature type="transmembrane region" description="Helical" evidence="8">
    <location>
        <begin position="204"/>
        <end position="223"/>
    </location>
</feature>
<keyword evidence="6" id="KW-0175">Coiled coil</keyword>
<evidence type="ECO:0000256" key="3">
    <source>
        <dbReference type="ARBA" id="ARBA00022692"/>
    </source>
</evidence>
<feature type="transmembrane region" description="Helical" evidence="8">
    <location>
        <begin position="229"/>
        <end position="254"/>
    </location>
</feature>
<keyword evidence="4 8" id="KW-1133">Transmembrane helix</keyword>
<dbReference type="Gene3D" id="1.20.1250.20">
    <property type="entry name" value="MFS general substrate transporter like domains"/>
    <property type="match status" value="1"/>
</dbReference>
<evidence type="ECO:0000256" key="1">
    <source>
        <dbReference type="ARBA" id="ARBA00004141"/>
    </source>
</evidence>
<dbReference type="InterPro" id="IPR027443">
    <property type="entry name" value="IPNS-like_sf"/>
</dbReference>
<dbReference type="RefSeq" id="XP_038792286.1">
    <property type="nucleotide sequence ID" value="XM_038926430.1"/>
</dbReference>
<dbReference type="Gene3D" id="2.60.120.330">
    <property type="entry name" value="B-lactam Antibiotic, Isopenicillin N Synthase, Chain"/>
    <property type="match status" value="1"/>
</dbReference>
<keyword evidence="3 8" id="KW-0812">Transmembrane</keyword>
<feature type="compositionally biased region" description="Low complexity" evidence="7">
    <location>
        <begin position="36"/>
        <end position="49"/>
    </location>
</feature>
<feature type="transmembrane region" description="Helical" evidence="8">
    <location>
        <begin position="536"/>
        <end position="561"/>
    </location>
</feature>
<feature type="transmembrane region" description="Helical" evidence="8">
    <location>
        <begin position="406"/>
        <end position="428"/>
    </location>
</feature>
<dbReference type="SUPFAM" id="SSF51197">
    <property type="entry name" value="Clavaminate synthase-like"/>
    <property type="match status" value="1"/>
</dbReference>
<feature type="transmembrane region" description="Helical" evidence="8">
    <location>
        <begin position="506"/>
        <end position="530"/>
    </location>
</feature>
<feature type="compositionally biased region" description="Basic and acidic residues" evidence="7">
    <location>
        <begin position="61"/>
        <end position="85"/>
    </location>
</feature>
<feature type="transmembrane region" description="Helical" evidence="8">
    <location>
        <begin position="367"/>
        <end position="386"/>
    </location>
</feature>
<gene>
    <name evidence="10" type="ORF">GT037_001383</name>
</gene>
<dbReference type="Pfam" id="PF03171">
    <property type="entry name" value="2OG-FeII_Oxy"/>
    <property type="match status" value="1"/>
</dbReference>
<dbReference type="EMBL" id="JAAABM010000001">
    <property type="protein sequence ID" value="KAF7682407.1"/>
    <property type="molecule type" value="Genomic_DNA"/>
</dbReference>
<comment type="subcellular location">
    <subcellularLocation>
        <location evidence="1">Membrane</location>
        <topology evidence="1">Multi-pass membrane protein</topology>
    </subcellularLocation>
</comment>
<feature type="domain" description="Major facilitator superfamily (MFS) profile" evidence="9">
    <location>
        <begin position="136"/>
        <end position="570"/>
    </location>
</feature>
<feature type="compositionally biased region" description="Basic and acidic residues" evidence="7">
    <location>
        <begin position="1"/>
        <end position="11"/>
    </location>
</feature>